<accession>A0A8C9D895</accession>
<dbReference type="PANTHER" id="PTHR23232">
    <property type="entry name" value="KRAB DOMAIN C2H2 ZINC FINGER"/>
    <property type="match status" value="1"/>
</dbReference>
<protein>
    <recommendedName>
        <fullName evidence="1">KRAB domain-containing protein</fullName>
    </recommendedName>
</protein>
<proteinExistence type="predicted"/>
<evidence type="ECO:0000259" key="1">
    <source>
        <dbReference type="PROSITE" id="PS50805"/>
    </source>
</evidence>
<dbReference type="SMART" id="SM00349">
    <property type="entry name" value="KRAB"/>
    <property type="match status" value="1"/>
</dbReference>
<dbReference type="InterPro" id="IPR001909">
    <property type="entry name" value="KRAB"/>
</dbReference>
<dbReference type="AlphaFoldDB" id="A0A8C9D895"/>
<reference evidence="2" key="2">
    <citation type="submission" date="2025-09" db="UniProtKB">
        <authorList>
            <consortium name="Ensembl"/>
        </authorList>
    </citation>
    <scope>IDENTIFICATION</scope>
</reference>
<organism evidence="2 3">
    <name type="scientific">Panthera leo</name>
    <name type="common">Lion</name>
    <dbReference type="NCBI Taxonomy" id="9689"/>
    <lineage>
        <taxon>Eukaryota</taxon>
        <taxon>Metazoa</taxon>
        <taxon>Chordata</taxon>
        <taxon>Craniata</taxon>
        <taxon>Vertebrata</taxon>
        <taxon>Euteleostomi</taxon>
        <taxon>Mammalia</taxon>
        <taxon>Eutheria</taxon>
        <taxon>Laurasiatheria</taxon>
        <taxon>Carnivora</taxon>
        <taxon>Feliformia</taxon>
        <taxon>Felidae</taxon>
        <taxon>Pantherinae</taxon>
        <taxon>Panthera</taxon>
    </lineage>
</organism>
<dbReference type="Proteomes" id="UP000694399">
    <property type="component" value="Unassembled WGS sequence"/>
</dbReference>
<dbReference type="Gene3D" id="6.10.140.140">
    <property type="match status" value="1"/>
</dbReference>
<reference evidence="2" key="1">
    <citation type="submission" date="2025-08" db="UniProtKB">
        <authorList>
            <consortium name="Ensembl"/>
        </authorList>
    </citation>
    <scope>IDENTIFICATION</scope>
</reference>
<feature type="domain" description="KRAB" evidence="1">
    <location>
        <begin position="34"/>
        <end position="98"/>
    </location>
</feature>
<dbReference type="GO" id="GO:0006355">
    <property type="term" value="P:regulation of DNA-templated transcription"/>
    <property type="evidence" value="ECO:0007669"/>
    <property type="project" value="InterPro"/>
</dbReference>
<evidence type="ECO:0000313" key="3">
    <source>
        <dbReference type="Proteomes" id="UP000694399"/>
    </source>
</evidence>
<keyword evidence="3" id="KW-1185">Reference proteome</keyword>
<name>A0A8C9D895_PANLE</name>
<dbReference type="Pfam" id="PF01352">
    <property type="entry name" value="KRAB"/>
    <property type="match status" value="1"/>
</dbReference>
<dbReference type="InterPro" id="IPR050169">
    <property type="entry name" value="Krueppel_C2H2_ZnF"/>
</dbReference>
<dbReference type="CDD" id="cd07765">
    <property type="entry name" value="KRAB_A-box"/>
    <property type="match status" value="1"/>
</dbReference>
<dbReference type="SUPFAM" id="SSF109640">
    <property type="entry name" value="KRAB domain (Kruppel-associated box)"/>
    <property type="match status" value="1"/>
</dbReference>
<dbReference type="PROSITE" id="PS50805">
    <property type="entry name" value="KRAB"/>
    <property type="match status" value="1"/>
</dbReference>
<dbReference type="GeneTree" id="ENSGT00940000161684"/>
<dbReference type="Ensembl" id="ENSPLOT00000023985.1">
    <property type="protein sequence ID" value="ENSPLOP00000021715.1"/>
    <property type="gene ID" value="ENSPLOG00000015899.1"/>
</dbReference>
<dbReference type="InterPro" id="IPR036051">
    <property type="entry name" value="KRAB_dom_sf"/>
</dbReference>
<dbReference type="PANTHER" id="PTHR23232:SF133">
    <property type="entry name" value="RIKEN CDNA 1700020N01 GENE"/>
    <property type="match status" value="1"/>
</dbReference>
<evidence type="ECO:0000313" key="2">
    <source>
        <dbReference type="Ensembl" id="ENSPLOP00000021715.1"/>
    </source>
</evidence>
<sequence length="98" mass="11413">GTSQPHLRLSLWWDPRECWGRGGPCLNLSHIGGVTFEDIAIYFSWKEWRLLDEAQRRLYYDVMLENFTLISSLGKALTLPSDLDWALYSRFSPQLPIP</sequence>